<evidence type="ECO:0000313" key="2">
    <source>
        <dbReference type="EMBL" id="STC77503.1"/>
    </source>
</evidence>
<evidence type="ECO:0000313" key="3">
    <source>
        <dbReference type="Proteomes" id="UP000254287"/>
    </source>
</evidence>
<accession>A0A376CXF2</accession>
<evidence type="ECO:0000256" key="1">
    <source>
        <dbReference type="SAM" id="MobiDB-lite"/>
    </source>
</evidence>
<feature type="region of interest" description="Disordered" evidence="1">
    <location>
        <begin position="43"/>
        <end position="64"/>
    </location>
</feature>
<dbReference type="RefSeq" id="WP_115021838.1">
    <property type="nucleotide sequence ID" value="NZ_CP069533.1"/>
</dbReference>
<dbReference type="Proteomes" id="UP000254287">
    <property type="component" value="Unassembled WGS sequence"/>
</dbReference>
<reference evidence="2 3" key="1">
    <citation type="submission" date="2018-06" db="EMBL/GenBank/DDBJ databases">
        <authorList>
            <consortium name="Pathogen Informatics"/>
            <person name="Doyle S."/>
        </authorList>
    </citation>
    <scope>NUCLEOTIDE SEQUENCE [LARGE SCALE GENOMIC DNA]</scope>
    <source>
        <strain evidence="2 3">NCTC10289</strain>
    </source>
</reference>
<dbReference type="AlphaFoldDB" id="A0A376CXF2"/>
<proteinExistence type="predicted"/>
<organism evidence="2 3">
    <name type="scientific">Corynebacterium minutissimum</name>
    <dbReference type="NCBI Taxonomy" id="38301"/>
    <lineage>
        <taxon>Bacteria</taxon>
        <taxon>Bacillati</taxon>
        <taxon>Actinomycetota</taxon>
        <taxon>Actinomycetes</taxon>
        <taxon>Mycobacteriales</taxon>
        <taxon>Corynebacteriaceae</taxon>
        <taxon>Corynebacterium</taxon>
    </lineage>
</organism>
<dbReference type="EMBL" id="UFXP01000001">
    <property type="protein sequence ID" value="STC77503.1"/>
    <property type="molecule type" value="Genomic_DNA"/>
</dbReference>
<sequence>MGTPRELRPYSVPVGSGLEFTLMLSPETAARHYPDAREVKVAPVEVKADKPRRGRPRKNRAASD</sequence>
<protein>
    <submittedName>
        <fullName evidence="2">Uncharacterized protein</fullName>
    </submittedName>
</protein>
<feature type="compositionally biased region" description="Basic residues" evidence="1">
    <location>
        <begin position="52"/>
        <end position="64"/>
    </location>
</feature>
<gene>
    <name evidence="2" type="ORF">NCTC10289_01279</name>
</gene>
<name>A0A376CXF2_9CORY</name>